<name>A0A4R6TM48_9FLAO</name>
<feature type="signal peptide" evidence="5">
    <location>
        <begin position="1"/>
        <end position="18"/>
    </location>
</feature>
<dbReference type="Gene3D" id="2.130.10.120">
    <property type="entry name" value="Prolyl oligopeptidase, N-terminal domain"/>
    <property type="match status" value="1"/>
</dbReference>
<dbReference type="InterPro" id="IPR023302">
    <property type="entry name" value="Pept_S9A_N"/>
</dbReference>
<evidence type="ECO:0000256" key="3">
    <source>
        <dbReference type="ARBA" id="ARBA00022801"/>
    </source>
</evidence>
<dbReference type="PROSITE" id="PS00708">
    <property type="entry name" value="PRO_ENDOPEP_SER"/>
    <property type="match status" value="1"/>
</dbReference>
<comment type="caution">
    <text evidence="8">The sequence shown here is derived from an EMBL/GenBank/DDBJ whole genome shotgun (WGS) entry which is preliminary data.</text>
</comment>
<evidence type="ECO:0000256" key="1">
    <source>
        <dbReference type="ARBA" id="ARBA00005228"/>
    </source>
</evidence>
<accession>A0A4R6TM48</accession>
<dbReference type="InterPro" id="IPR029058">
    <property type="entry name" value="AB_hydrolase_fold"/>
</dbReference>
<evidence type="ECO:0000259" key="6">
    <source>
        <dbReference type="Pfam" id="PF00326"/>
    </source>
</evidence>
<feature type="chain" id="PRO_5020714827" evidence="5">
    <location>
        <begin position="19"/>
        <end position="725"/>
    </location>
</feature>
<dbReference type="Gene3D" id="3.40.50.1820">
    <property type="entry name" value="alpha/beta hydrolase"/>
    <property type="match status" value="1"/>
</dbReference>
<dbReference type="RefSeq" id="WP_133644815.1">
    <property type="nucleotide sequence ID" value="NZ_SNYI01000003.1"/>
</dbReference>
<dbReference type="AlphaFoldDB" id="A0A4R6TM48"/>
<evidence type="ECO:0000313" key="9">
    <source>
        <dbReference type="Proteomes" id="UP000295468"/>
    </source>
</evidence>
<keyword evidence="3" id="KW-0378">Hydrolase</keyword>
<dbReference type="Pfam" id="PF00326">
    <property type="entry name" value="Peptidase_S9"/>
    <property type="match status" value="1"/>
</dbReference>
<dbReference type="InterPro" id="IPR002470">
    <property type="entry name" value="Peptidase_S9A"/>
</dbReference>
<keyword evidence="2" id="KW-0645">Protease</keyword>
<evidence type="ECO:0000256" key="2">
    <source>
        <dbReference type="ARBA" id="ARBA00022670"/>
    </source>
</evidence>
<evidence type="ECO:0000256" key="4">
    <source>
        <dbReference type="ARBA" id="ARBA00022825"/>
    </source>
</evidence>
<dbReference type="OrthoDB" id="9801421at2"/>
<dbReference type="PRINTS" id="PR00862">
    <property type="entry name" value="PROLIGOPTASE"/>
</dbReference>
<dbReference type="PANTHER" id="PTHR42881">
    <property type="entry name" value="PROLYL ENDOPEPTIDASE"/>
    <property type="match status" value="1"/>
</dbReference>
<keyword evidence="5" id="KW-0732">Signal</keyword>
<dbReference type="GO" id="GO:0006508">
    <property type="term" value="P:proteolysis"/>
    <property type="evidence" value="ECO:0007669"/>
    <property type="project" value="UniProtKB-KW"/>
</dbReference>
<dbReference type="SUPFAM" id="SSF50993">
    <property type="entry name" value="Peptidase/esterase 'gauge' domain"/>
    <property type="match status" value="1"/>
</dbReference>
<dbReference type="GO" id="GO:0070012">
    <property type="term" value="F:oligopeptidase activity"/>
    <property type="evidence" value="ECO:0007669"/>
    <property type="project" value="TreeGrafter"/>
</dbReference>
<dbReference type="PANTHER" id="PTHR42881:SF13">
    <property type="entry name" value="PROLYL ENDOPEPTIDASE"/>
    <property type="match status" value="1"/>
</dbReference>
<dbReference type="GO" id="GO:0005829">
    <property type="term" value="C:cytosol"/>
    <property type="evidence" value="ECO:0007669"/>
    <property type="project" value="TreeGrafter"/>
</dbReference>
<feature type="domain" description="Peptidase S9A N-terminal" evidence="7">
    <location>
        <begin position="29"/>
        <end position="433"/>
    </location>
</feature>
<organism evidence="8 9">
    <name type="scientific">Zeaxanthinibacter enoshimensis</name>
    <dbReference type="NCBI Taxonomy" id="392009"/>
    <lineage>
        <taxon>Bacteria</taxon>
        <taxon>Pseudomonadati</taxon>
        <taxon>Bacteroidota</taxon>
        <taxon>Flavobacteriia</taxon>
        <taxon>Flavobacteriales</taxon>
        <taxon>Flavobacteriaceae</taxon>
        <taxon>Zeaxanthinibacter</taxon>
    </lineage>
</organism>
<sequence>MRNFLQLFTFLFCIAAIAQQVVTPAVLPEKTVSDTYHGTVVKDPYRYVENLEDPTVLSWMRDHSNYARTQLDAIPGRKSLLDKFFEFDSRVSSNVSTTRITENGRYFYIKFRPEDDNGKLYYRDRYQGKEKLLFDPETYRPDADVNYVINNIFPDKKGDKVAVFVSADGSENSDLFILSKDGTRFPDLIDRCDYWGFSWMPDNESFTYLRYNSSDLKDVNRQINMKTFLHVMGSDVDQDRIALSADTHPAMEIAPKEIPIFYYDELTRRYFAAPVTVEKNYRLYMSENKTPGLPENWVKVVKMEDEVVNTRTDGKYLYVKSFKNAPNYKISRLPLDNTNSPAETVVPESKNEVIRDFEVTREGLYYSTTENGVESKVYFIANGQTKAKRLELPFTAGSIDLSNVRSDLADIWMEITGWTSPSKRYRYLANTNTFEYEPLSSQAEYPELDQMEIKETTITSHDGTRVPLSIIYKKGLNMNGKNPTLLYGYGSYGATFTPVFSPILLNFVVHDGVFAIAHVRGGGELGDKWHKAGQKTTKPNTWKDAIAAAEYLIAEKYSSKETLGIWGGSAGGILVGRAMTERPDLFSFAIPEVGAMNTVRMEASPNGPVNAPEFGTVEDPDEFRALLEMDSYHHLKDGVSYPATLVTAGFNDPRVIAWEPAKFAARLQKVQAGNNPVLFYTDFEAGHGIGDSKSKVFNSFADTFAFALWQGKHPDFQPSKKVKMR</sequence>
<dbReference type="GO" id="GO:0004252">
    <property type="term" value="F:serine-type endopeptidase activity"/>
    <property type="evidence" value="ECO:0007669"/>
    <property type="project" value="InterPro"/>
</dbReference>
<dbReference type="EMBL" id="SNYI01000003">
    <property type="protein sequence ID" value="TDQ29231.1"/>
    <property type="molecule type" value="Genomic_DNA"/>
</dbReference>
<reference evidence="8 9" key="1">
    <citation type="submission" date="2019-03" db="EMBL/GenBank/DDBJ databases">
        <title>Genomic Encyclopedia of Archaeal and Bacterial Type Strains, Phase II (KMG-II): from individual species to whole genera.</title>
        <authorList>
            <person name="Goeker M."/>
        </authorList>
    </citation>
    <scope>NUCLEOTIDE SEQUENCE [LARGE SCALE GENOMIC DNA]</scope>
    <source>
        <strain evidence="8 9">DSM 18435</strain>
    </source>
</reference>
<dbReference type="InterPro" id="IPR002471">
    <property type="entry name" value="Pept_S9_AS"/>
</dbReference>
<keyword evidence="4" id="KW-0720">Serine protease</keyword>
<dbReference type="Pfam" id="PF02897">
    <property type="entry name" value="Peptidase_S9_N"/>
    <property type="match status" value="1"/>
</dbReference>
<dbReference type="InterPro" id="IPR051167">
    <property type="entry name" value="Prolyl_oligopep/macrocyclase"/>
</dbReference>
<feature type="domain" description="Peptidase S9 prolyl oligopeptidase catalytic" evidence="6">
    <location>
        <begin position="510"/>
        <end position="709"/>
    </location>
</feature>
<protein>
    <submittedName>
        <fullName evidence="8">Prolyl oligopeptidase</fullName>
    </submittedName>
</protein>
<evidence type="ECO:0000313" key="8">
    <source>
        <dbReference type="EMBL" id="TDQ29231.1"/>
    </source>
</evidence>
<comment type="similarity">
    <text evidence="1">Belongs to the peptidase S9A family.</text>
</comment>
<gene>
    <name evidence="8" type="ORF">CLV82_2685</name>
</gene>
<dbReference type="SUPFAM" id="SSF53474">
    <property type="entry name" value="alpha/beta-Hydrolases"/>
    <property type="match status" value="1"/>
</dbReference>
<evidence type="ECO:0000259" key="7">
    <source>
        <dbReference type="Pfam" id="PF02897"/>
    </source>
</evidence>
<dbReference type="Proteomes" id="UP000295468">
    <property type="component" value="Unassembled WGS sequence"/>
</dbReference>
<proteinExistence type="inferred from homology"/>
<evidence type="ECO:0000256" key="5">
    <source>
        <dbReference type="SAM" id="SignalP"/>
    </source>
</evidence>
<keyword evidence="9" id="KW-1185">Reference proteome</keyword>
<dbReference type="InterPro" id="IPR001375">
    <property type="entry name" value="Peptidase_S9_cat"/>
</dbReference>